<dbReference type="NCBIfam" id="NF001208">
    <property type="entry name" value="PRK00174.1"/>
    <property type="match status" value="1"/>
</dbReference>
<dbReference type="PANTHER" id="PTHR24095">
    <property type="entry name" value="ACETYL-COENZYME A SYNTHETASE"/>
    <property type="match status" value="1"/>
</dbReference>
<proteinExistence type="inferred from homology"/>
<evidence type="ECO:0000256" key="6">
    <source>
        <dbReference type="ARBA" id="ARBA00022990"/>
    </source>
</evidence>
<comment type="catalytic activity">
    <reaction evidence="7">
        <text>acetate + ATP + CoA = acetyl-CoA + AMP + diphosphate</text>
        <dbReference type="Rhea" id="RHEA:23176"/>
        <dbReference type="ChEBI" id="CHEBI:30089"/>
        <dbReference type="ChEBI" id="CHEBI:30616"/>
        <dbReference type="ChEBI" id="CHEBI:33019"/>
        <dbReference type="ChEBI" id="CHEBI:57287"/>
        <dbReference type="ChEBI" id="CHEBI:57288"/>
        <dbReference type="ChEBI" id="CHEBI:456215"/>
        <dbReference type="EC" id="6.2.1.1"/>
    </reaction>
</comment>
<dbReference type="InterPro" id="IPR042099">
    <property type="entry name" value="ANL_N_sf"/>
</dbReference>
<feature type="binding site" evidence="7">
    <location>
        <position position="311"/>
    </location>
    <ligand>
        <name>CoA</name>
        <dbReference type="ChEBI" id="CHEBI:57287"/>
    </ligand>
</feature>
<dbReference type="EMBL" id="JBEPMB010000007">
    <property type="protein sequence ID" value="MET3615495.1"/>
    <property type="molecule type" value="Genomic_DNA"/>
</dbReference>
<evidence type="ECO:0000256" key="4">
    <source>
        <dbReference type="ARBA" id="ARBA00022741"/>
    </source>
</evidence>
<dbReference type="PANTHER" id="PTHR24095:SF14">
    <property type="entry name" value="ACETYL-COENZYME A SYNTHETASE 1"/>
    <property type="match status" value="1"/>
</dbReference>
<feature type="binding site" evidence="7">
    <location>
        <begin position="387"/>
        <end position="389"/>
    </location>
    <ligand>
        <name>ATP</name>
        <dbReference type="ChEBI" id="CHEBI:30616"/>
    </ligand>
</feature>
<evidence type="ECO:0000259" key="9">
    <source>
        <dbReference type="Pfam" id="PF13193"/>
    </source>
</evidence>
<feature type="domain" description="AMP-dependent synthetase/ligase" evidence="8">
    <location>
        <begin position="84"/>
        <end position="467"/>
    </location>
</feature>
<evidence type="ECO:0000256" key="5">
    <source>
        <dbReference type="ARBA" id="ARBA00022840"/>
    </source>
</evidence>
<dbReference type="NCBIfam" id="TIGR02188">
    <property type="entry name" value="Ac_CoA_lig_AcsA"/>
    <property type="match status" value="1"/>
</dbReference>
<evidence type="ECO:0000256" key="1">
    <source>
        <dbReference type="ARBA" id="ARBA00006432"/>
    </source>
</evidence>
<feature type="binding site" evidence="7">
    <location>
        <position position="500"/>
    </location>
    <ligand>
        <name>ATP</name>
        <dbReference type="ChEBI" id="CHEBI:30616"/>
    </ligand>
</feature>
<name>A0ABV2J405_9HYPH</name>
<comment type="cofactor">
    <cofactor evidence="7">
        <name>Mg(2+)</name>
        <dbReference type="ChEBI" id="CHEBI:18420"/>
    </cofactor>
</comment>
<dbReference type="InterPro" id="IPR020845">
    <property type="entry name" value="AMP-binding_CS"/>
</dbReference>
<dbReference type="InterPro" id="IPR045851">
    <property type="entry name" value="AMP-bd_C_sf"/>
</dbReference>
<dbReference type="Pfam" id="PF16177">
    <property type="entry name" value="ACAS_N"/>
    <property type="match status" value="1"/>
</dbReference>
<dbReference type="RefSeq" id="WP_354557957.1">
    <property type="nucleotide sequence ID" value="NZ_JBEPMB010000007.1"/>
</dbReference>
<dbReference type="Pfam" id="PF13193">
    <property type="entry name" value="AMP-binding_C"/>
    <property type="match status" value="1"/>
</dbReference>
<dbReference type="HAMAP" id="MF_01123">
    <property type="entry name" value="Ac_CoA_synth"/>
    <property type="match status" value="1"/>
</dbReference>
<dbReference type="CDD" id="cd05966">
    <property type="entry name" value="ACS"/>
    <property type="match status" value="1"/>
</dbReference>
<feature type="binding site" evidence="7">
    <location>
        <position position="537"/>
    </location>
    <ligand>
        <name>Mg(2+)</name>
        <dbReference type="ChEBI" id="CHEBI:18420"/>
    </ligand>
</feature>
<feature type="binding site" evidence="7">
    <location>
        <begin position="189"/>
        <end position="192"/>
    </location>
    <ligand>
        <name>CoA</name>
        <dbReference type="ChEBI" id="CHEBI:57287"/>
    </ligand>
</feature>
<feature type="binding site" evidence="7">
    <location>
        <begin position="411"/>
        <end position="416"/>
    </location>
    <ligand>
        <name>ATP</name>
        <dbReference type="ChEBI" id="CHEBI:30616"/>
    </ligand>
</feature>
<dbReference type="Proteomes" id="UP001549047">
    <property type="component" value="Unassembled WGS sequence"/>
</dbReference>
<dbReference type="InterPro" id="IPR011904">
    <property type="entry name" value="Ac_CoA_lig"/>
</dbReference>
<keyword evidence="7" id="KW-0460">Magnesium</keyword>
<gene>
    <name evidence="7" type="primary">acsA</name>
    <name evidence="11" type="ORF">ABID16_003839</name>
</gene>
<sequence>MSGTTYPVLKTAKARTLIDNDKYLKWYKESSDNPEKFWAKHGTRIDWFKPFTKVKNTSFTGKVSIKWFEDGITNVAYNCIDRHLVSRGDQVAIIWEGDNPYDDKKITYRELYDQVCRLSNVLKSNGVKKGDRVTIYMPMIPEAAYAMLACARIGAIHSIVFGGFSPDALAGRIIDCQSTFVITADEGLRGGKTVPLKHNTDLAIEIASRAGVEVDKVLVVRRTGGKTEWFDTRDIWYHEATKAAKPDCPPAKMKAEDPLFILYTSGSTGKPKGVLHTTGGYLVYASMTHQYVFDYQDGDIYWCTADVGWVTGHSYIVYGPLANGATTLMFEGVPNYPDAGRFWDVVDKHKVNIFYTAPTAIRALMGAGDQFVKRASRASLRTMGSVGEPINPEAWEWYYNVVGDKRCPIVDTWWQTETGGVMITPLPGATDLKPGSATRPFFGVKPQLVDSEGKVLDGATDGNLCITDSWPGQARTVYGDHERFIQTYFSTYKGKYFTGDGCRRDEDGYYWITGRVDDVINVSGHRMGTAEVESALVSHDAVSEAAVVGYPHDLKGQGIYCYVTLMNGHDGSEQLRKDLVAHVRKEIGPIASPDKIQFAPGLPKTRSGKIMRRILRKIAEDDFGSLGDTSTLADPTVVEDLIENRQNRKG</sequence>
<dbReference type="InterPro" id="IPR032387">
    <property type="entry name" value="ACAS_N"/>
</dbReference>
<feature type="binding site" evidence="7">
    <location>
        <position position="584"/>
    </location>
    <ligand>
        <name>CoA</name>
        <dbReference type="ChEBI" id="CHEBI:57287"/>
    </ligand>
</feature>
<evidence type="ECO:0000256" key="3">
    <source>
        <dbReference type="ARBA" id="ARBA00022723"/>
    </source>
</evidence>
<feature type="binding site" evidence="7">
    <location>
        <position position="335"/>
    </location>
    <ligand>
        <name>CoA</name>
        <dbReference type="ChEBI" id="CHEBI:57287"/>
    </ligand>
</feature>
<comment type="caution">
    <text evidence="11">The sequence shown here is derived from an EMBL/GenBank/DDBJ whole genome shotgun (WGS) entry which is preliminary data.</text>
</comment>
<dbReference type="SUPFAM" id="SSF56801">
    <property type="entry name" value="Acetyl-CoA synthetase-like"/>
    <property type="match status" value="1"/>
</dbReference>
<evidence type="ECO:0000313" key="12">
    <source>
        <dbReference type="Proteomes" id="UP001549047"/>
    </source>
</evidence>
<dbReference type="Gene3D" id="3.30.300.30">
    <property type="match status" value="1"/>
</dbReference>
<protein>
    <recommendedName>
        <fullName evidence="7">Acetyl-coenzyme A synthetase</fullName>
        <shortName evidence="7">AcCoA synthetase</shortName>
        <shortName evidence="7">Acs</shortName>
        <ecNumber evidence="7">6.2.1.1</ecNumber>
    </recommendedName>
    <alternativeName>
        <fullName evidence="7">Acetate--CoA ligase</fullName>
    </alternativeName>
    <alternativeName>
        <fullName evidence="7">Acyl-activating enzyme</fullName>
    </alternativeName>
</protein>
<dbReference type="Gene3D" id="3.40.50.12780">
    <property type="entry name" value="N-terminal domain of ligase-like"/>
    <property type="match status" value="1"/>
</dbReference>
<keyword evidence="3 7" id="KW-0479">Metal-binding</keyword>
<feature type="binding site" evidence="7">
    <location>
        <position position="542"/>
    </location>
    <ligand>
        <name>Mg(2+)</name>
        <dbReference type="ChEBI" id="CHEBI:18420"/>
    </ligand>
</feature>
<evidence type="ECO:0000256" key="7">
    <source>
        <dbReference type="HAMAP-Rule" id="MF_01123"/>
    </source>
</evidence>
<feature type="binding site" evidence="7">
    <location>
        <position position="539"/>
    </location>
    <ligand>
        <name>Mg(2+)</name>
        <dbReference type="ChEBI" id="CHEBI:18420"/>
    </ligand>
</feature>
<organism evidence="11 12">
    <name type="scientific">Rhizobium aquaticum</name>
    <dbReference type="NCBI Taxonomy" id="1549636"/>
    <lineage>
        <taxon>Bacteria</taxon>
        <taxon>Pseudomonadati</taxon>
        <taxon>Pseudomonadota</taxon>
        <taxon>Alphaproteobacteria</taxon>
        <taxon>Hyphomicrobiales</taxon>
        <taxon>Rhizobiaceae</taxon>
        <taxon>Rhizobium/Agrobacterium group</taxon>
        <taxon>Rhizobium</taxon>
    </lineage>
</organism>
<keyword evidence="5 7" id="KW-0067">ATP-binding</keyword>
<feature type="binding site" evidence="7">
    <location>
        <position position="526"/>
    </location>
    <ligand>
        <name>ATP</name>
        <dbReference type="ChEBI" id="CHEBI:30616"/>
    </ligand>
</feature>
<keyword evidence="12" id="KW-1185">Reference proteome</keyword>
<dbReference type="EC" id="6.2.1.1" evidence="7"/>
<dbReference type="InterPro" id="IPR025110">
    <property type="entry name" value="AMP-bd_C"/>
</dbReference>
<evidence type="ECO:0000313" key="11">
    <source>
        <dbReference type="EMBL" id="MET3615495.1"/>
    </source>
</evidence>
<feature type="binding site" evidence="7">
    <location>
        <position position="515"/>
    </location>
    <ligand>
        <name>ATP</name>
        <dbReference type="ChEBI" id="CHEBI:30616"/>
    </ligand>
</feature>
<comment type="PTM">
    <text evidence="7">Acetylated. Deacetylation by the SIR2-homolog deacetylase activates the enzyme.</text>
</comment>
<keyword evidence="4 7" id="KW-0547">Nucleotide-binding</keyword>
<feature type="domain" description="Acetyl-coenzyme A synthetase N-terminal" evidence="10">
    <location>
        <begin position="23"/>
        <end position="79"/>
    </location>
</feature>
<evidence type="ECO:0000256" key="2">
    <source>
        <dbReference type="ARBA" id="ARBA00022598"/>
    </source>
</evidence>
<feature type="modified residue" description="N6-acetyllysine" evidence="7">
    <location>
        <position position="609"/>
    </location>
</feature>
<dbReference type="GO" id="GO:0003987">
    <property type="term" value="F:acetate-CoA ligase activity"/>
    <property type="evidence" value="ECO:0007669"/>
    <property type="project" value="UniProtKB-EC"/>
</dbReference>
<dbReference type="Pfam" id="PF00501">
    <property type="entry name" value="AMP-binding"/>
    <property type="match status" value="1"/>
</dbReference>
<feature type="domain" description="AMP-binding enzyme C-terminal" evidence="9">
    <location>
        <begin position="531"/>
        <end position="609"/>
    </location>
</feature>
<evidence type="ECO:0000259" key="8">
    <source>
        <dbReference type="Pfam" id="PF00501"/>
    </source>
</evidence>
<keyword evidence="6 7" id="KW-0007">Acetylation</keyword>
<accession>A0ABV2J405</accession>
<reference evidence="11 12" key="1">
    <citation type="submission" date="2024-06" db="EMBL/GenBank/DDBJ databases">
        <title>Genomic Encyclopedia of Type Strains, Phase IV (KMG-IV): sequencing the most valuable type-strain genomes for metagenomic binning, comparative biology and taxonomic classification.</title>
        <authorList>
            <person name="Goeker M."/>
        </authorList>
    </citation>
    <scope>NUCLEOTIDE SEQUENCE [LARGE SCALE GENOMIC DNA]</scope>
    <source>
        <strain evidence="11 12">DSM 29780</strain>
    </source>
</reference>
<keyword evidence="2 7" id="KW-0436">Ligase</keyword>
<comment type="function">
    <text evidence="7">Catalyzes the conversion of acetate into acetyl-CoA (AcCoA), an essential intermediate at the junction of anabolic and catabolic pathways. AcsA undergoes a two-step reaction. In the first half reaction, AcsA combines acetate with ATP to form acetyl-adenylate (AcAMP) intermediate. In the second half reaction, it can then transfer the acetyl group from AcAMP to the sulfhydryl group of CoA, forming the product AcCoA.</text>
</comment>
<feature type="binding site" evidence="7">
    <location>
        <position position="523"/>
    </location>
    <ligand>
        <name>CoA</name>
        <dbReference type="ChEBI" id="CHEBI:57287"/>
    </ligand>
</feature>
<dbReference type="PROSITE" id="PS00455">
    <property type="entry name" value="AMP_BINDING"/>
    <property type="match status" value="1"/>
</dbReference>
<comment type="similarity">
    <text evidence="1 7">Belongs to the ATP-dependent AMP-binding enzyme family.</text>
</comment>
<dbReference type="InterPro" id="IPR000873">
    <property type="entry name" value="AMP-dep_synth/lig_dom"/>
</dbReference>
<evidence type="ECO:0000259" key="10">
    <source>
        <dbReference type="Pfam" id="PF16177"/>
    </source>
</evidence>